<gene>
    <name evidence="1" type="ORF">F1D05_33410</name>
</gene>
<protein>
    <submittedName>
        <fullName evidence="1">Uncharacterized protein</fullName>
    </submittedName>
</protein>
<reference evidence="1 2" key="2">
    <citation type="journal article" date="2020" name="Microbiol. Resour. Announc.">
        <title>Antarctic desert soil bacteria exhibit high novel natural product potential, evaluated through long-read genome sequencing and comparative genomics.</title>
        <authorList>
            <person name="Benaud N."/>
            <person name="Edwards R.J."/>
            <person name="Amos T.G."/>
            <person name="D'Agostino P.M."/>
            <person name="Gutierrez-Chavez C."/>
            <person name="Montgomery K."/>
            <person name="Nicetic I."/>
            <person name="Ferrari B.C."/>
        </authorList>
    </citation>
    <scope>NUCLEOTIDE SEQUENCE [LARGE SCALE GENOMIC DNA]</scope>
    <source>
        <strain evidence="1 2">SPB151</strain>
    </source>
</reference>
<evidence type="ECO:0000313" key="1">
    <source>
        <dbReference type="EMBL" id="QNE21920.1"/>
    </source>
</evidence>
<dbReference type="KEGG" id="kqi:F1D05_33410"/>
<evidence type="ECO:0000313" key="2">
    <source>
        <dbReference type="Proteomes" id="UP000515563"/>
    </source>
</evidence>
<keyword evidence="2" id="KW-1185">Reference proteome</keyword>
<dbReference type="Proteomes" id="UP000515563">
    <property type="component" value="Chromosome"/>
</dbReference>
<organism evidence="1 2">
    <name type="scientific">Kribbella qitaiheensis</name>
    <dbReference type="NCBI Taxonomy" id="1544730"/>
    <lineage>
        <taxon>Bacteria</taxon>
        <taxon>Bacillati</taxon>
        <taxon>Actinomycetota</taxon>
        <taxon>Actinomycetes</taxon>
        <taxon>Propionibacteriales</taxon>
        <taxon>Kribbellaceae</taxon>
        <taxon>Kribbella</taxon>
    </lineage>
</organism>
<proteinExistence type="predicted"/>
<accession>A0A7G6X6Q5</accession>
<reference evidence="2" key="1">
    <citation type="submission" date="2019-09" db="EMBL/GenBank/DDBJ databases">
        <title>Antimicrobial potential of Antarctic Bacteria.</title>
        <authorList>
            <person name="Benaud N."/>
            <person name="Edwards R.J."/>
            <person name="Ferrari B.C."/>
        </authorList>
    </citation>
    <scope>NUCLEOTIDE SEQUENCE [LARGE SCALE GENOMIC DNA]</scope>
    <source>
        <strain evidence="2">SPB151</strain>
    </source>
</reference>
<sequence length="64" mass="6453">MWPCTSREATFAAAMEAADSHLTDAHGVSEPVALAVVIDLAAYRTTTLAALVVAGAPRVGGEAA</sequence>
<dbReference type="AlphaFoldDB" id="A0A7G6X6Q5"/>
<dbReference type="RefSeq" id="WP_185444327.1">
    <property type="nucleotide sequence ID" value="NZ_CP043661.1"/>
</dbReference>
<name>A0A7G6X6Q5_9ACTN</name>
<dbReference type="EMBL" id="CP043661">
    <property type="protein sequence ID" value="QNE21920.1"/>
    <property type="molecule type" value="Genomic_DNA"/>
</dbReference>